<sequence length="141" mass="16375">MPVTKMLEKEIEKLVAEAKKEAKKRGTEFAEWTKFSEEEIESVAGYFNGFAMDDNFLFLTGDLYVRRDTLHLVVTDSLSRYDVREWRDQPVVFVTEEIPSWIGKMEAVFSGAYPELSERKVSIAVPNKVAYSNYKQKLLYD</sequence>
<name>X1FXV4_9ZZZZ</name>
<dbReference type="EMBL" id="BARU01004996">
    <property type="protein sequence ID" value="GAH25598.1"/>
    <property type="molecule type" value="Genomic_DNA"/>
</dbReference>
<protein>
    <submittedName>
        <fullName evidence="1">Uncharacterized protein</fullName>
    </submittedName>
</protein>
<proteinExistence type="predicted"/>
<organism evidence="1">
    <name type="scientific">marine sediment metagenome</name>
    <dbReference type="NCBI Taxonomy" id="412755"/>
    <lineage>
        <taxon>unclassified sequences</taxon>
        <taxon>metagenomes</taxon>
        <taxon>ecological metagenomes</taxon>
    </lineage>
</organism>
<feature type="non-terminal residue" evidence="1">
    <location>
        <position position="141"/>
    </location>
</feature>
<gene>
    <name evidence="1" type="ORF">S03H2_09671</name>
</gene>
<evidence type="ECO:0000313" key="1">
    <source>
        <dbReference type="EMBL" id="GAH25598.1"/>
    </source>
</evidence>
<accession>X1FXV4</accession>
<dbReference type="AlphaFoldDB" id="X1FXV4"/>
<comment type="caution">
    <text evidence="1">The sequence shown here is derived from an EMBL/GenBank/DDBJ whole genome shotgun (WGS) entry which is preliminary data.</text>
</comment>
<reference evidence="1" key="1">
    <citation type="journal article" date="2014" name="Front. Microbiol.">
        <title>High frequency of phylogenetically diverse reductive dehalogenase-homologous genes in deep subseafloor sedimentary metagenomes.</title>
        <authorList>
            <person name="Kawai M."/>
            <person name="Futagami T."/>
            <person name="Toyoda A."/>
            <person name="Takaki Y."/>
            <person name="Nishi S."/>
            <person name="Hori S."/>
            <person name="Arai W."/>
            <person name="Tsubouchi T."/>
            <person name="Morono Y."/>
            <person name="Uchiyama I."/>
            <person name="Ito T."/>
            <person name="Fujiyama A."/>
            <person name="Inagaki F."/>
            <person name="Takami H."/>
        </authorList>
    </citation>
    <scope>NUCLEOTIDE SEQUENCE</scope>
    <source>
        <strain evidence="1">Expedition CK06-06</strain>
    </source>
</reference>